<dbReference type="OrthoDB" id="9795263at2"/>
<dbReference type="STRING" id="1423803.FD13_GL001930"/>
<comment type="subcellular location">
    <subcellularLocation>
        <location evidence="2">Cytoplasm</location>
        <location evidence="2">Nucleoid</location>
    </subcellularLocation>
</comment>
<dbReference type="NCBIfam" id="TIGR00103">
    <property type="entry name" value="DNA_YbaB_EbfC"/>
    <property type="match status" value="1"/>
</dbReference>
<name>A0A0R2DR18_9LACO</name>
<evidence type="ECO:0000313" key="4">
    <source>
        <dbReference type="EMBL" id="KRN02477.1"/>
    </source>
</evidence>
<dbReference type="GO" id="GO:0003677">
    <property type="term" value="F:DNA binding"/>
    <property type="evidence" value="ECO:0007669"/>
    <property type="project" value="UniProtKB-UniRule"/>
</dbReference>
<keyword evidence="5" id="KW-1185">Reference proteome</keyword>
<sequence>MRNMGNMMKQMKQMQKKMAEDQAELNAQTFTGTSPDDLVTATFTGERKMTDLSIKPEAIDPDDPDMLADLVLAAVNEALTKVDDTTKQSLGKYTQGLNIPGM</sequence>
<dbReference type="GO" id="GO:0005829">
    <property type="term" value="C:cytosol"/>
    <property type="evidence" value="ECO:0007669"/>
    <property type="project" value="TreeGrafter"/>
</dbReference>
<dbReference type="RefSeq" id="WP_061776229.1">
    <property type="nucleotide sequence ID" value="NZ_AYZH01000007.1"/>
</dbReference>
<dbReference type="HAMAP" id="MF_00274">
    <property type="entry name" value="DNA_YbaB_EbfC"/>
    <property type="match status" value="1"/>
</dbReference>
<accession>A0A0R2DR18</accession>
<dbReference type="PANTHER" id="PTHR33449">
    <property type="entry name" value="NUCLEOID-ASSOCIATED PROTEIN YBAB"/>
    <property type="match status" value="1"/>
</dbReference>
<comment type="function">
    <text evidence="2">Binds to DNA and alters its conformation. May be involved in regulation of gene expression, nucleoid organization and DNA protection.</text>
</comment>
<dbReference type="InterPro" id="IPR004401">
    <property type="entry name" value="YbaB/EbfC"/>
</dbReference>
<evidence type="ECO:0000256" key="3">
    <source>
        <dbReference type="SAM" id="MobiDB-lite"/>
    </source>
</evidence>
<comment type="caution">
    <text evidence="4">The sequence shown here is derived from an EMBL/GenBank/DDBJ whole genome shotgun (WGS) entry which is preliminary data.</text>
</comment>
<dbReference type="AlphaFoldDB" id="A0A0R2DR18"/>
<dbReference type="PATRIC" id="fig|1423803.3.peg.1988"/>
<feature type="region of interest" description="Disordered" evidence="3">
    <location>
        <begin position="1"/>
        <end position="39"/>
    </location>
</feature>
<dbReference type="GO" id="GO:0043590">
    <property type="term" value="C:bacterial nucleoid"/>
    <property type="evidence" value="ECO:0007669"/>
    <property type="project" value="UniProtKB-UniRule"/>
</dbReference>
<dbReference type="InterPro" id="IPR036894">
    <property type="entry name" value="YbaB-like_sf"/>
</dbReference>
<dbReference type="Proteomes" id="UP000051589">
    <property type="component" value="Unassembled WGS sequence"/>
</dbReference>
<evidence type="ECO:0000256" key="2">
    <source>
        <dbReference type="HAMAP-Rule" id="MF_00274"/>
    </source>
</evidence>
<organism evidence="4 5">
    <name type="scientific">Levilactobacillus senmaizukei DSM 21775 = NBRC 103853</name>
    <dbReference type="NCBI Taxonomy" id="1423803"/>
    <lineage>
        <taxon>Bacteria</taxon>
        <taxon>Bacillati</taxon>
        <taxon>Bacillota</taxon>
        <taxon>Bacilli</taxon>
        <taxon>Lactobacillales</taxon>
        <taxon>Lactobacillaceae</taxon>
        <taxon>Levilactobacillus</taxon>
    </lineage>
</organism>
<reference evidence="4 5" key="1">
    <citation type="journal article" date="2015" name="Genome Announc.">
        <title>Expanding the biotechnology potential of lactobacilli through comparative genomics of 213 strains and associated genera.</title>
        <authorList>
            <person name="Sun Z."/>
            <person name="Harris H.M."/>
            <person name="McCann A."/>
            <person name="Guo C."/>
            <person name="Argimon S."/>
            <person name="Zhang W."/>
            <person name="Yang X."/>
            <person name="Jeffery I.B."/>
            <person name="Cooney J.C."/>
            <person name="Kagawa T.F."/>
            <person name="Liu W."/>
            <person name="Song Y."/>
            <person name="Salvetti E."/>
            <person name="Wrobel A."/>
            <person name="Rasinkangas P."/>
            <person name="Parkhill J."/>
            <person name="Rea M.C."/>
            <person name="O'Sullivan O."/>
            <person name="Ritari J."/>
            <person name="Douillard F.P."/>
            <person name="Paul Ross R."/>
            <person name="Yang R."/>
            <person name="Briner A.E."/>
            <person name="Felis G.E."/>
            <person name="de Vos W.M."/>
            <person name="Barrangou R."/>
            <person name="Klaenhammer T.R."/>
            <person name="Caufield P.W."/>
            <person name="Cui Y."/>
            <person name="Zhang H."/>
            <person name="O'Toole P.W."/>
        </authorList>
    </citation>
    <scope>NUCLEOTIDE SEQUENCE [LARGE SCALE GENOMIC DNA]</scope>
    <source>
        <strain evidence="4 5">DSM 21775</strain>
    </source>
</reference>
<comment type="subunit">
    <text evidence="2">Homodimer.</text>
</comment>
<proteinExistence type="inferred from homology"/>
<dbReference type="PANTHER" id="PTHR33449:SF1">
    <property type="entry name" value="NUCLEOID-ASSOCIATED PROTEIN YBAB"/>
    <property type="match status" value="1"/>
</dbReference>
<dbReference type="SUPFAM" id="SSF82607">
    <property type="entry name" value="YbaB-like"/>
    <property type="match status" value="1"/>
</dbReference>
<dbReference type="EMBL" id="AYZH01000007">
    <property type="protein sequence ID" value="KRN02477.1"/>
    <property type="molecule type" value="Genomic_DNA"/>
</dbReference>
<keyword evidence="1 2" id="KW-0238">DNA-binding</keyword>
<dbReference type="Pfam" id="PF02575">
    <property type="entry name" value="YbaB_DNA_bd"/>
    <property type="match status" value="1"/>
</dbReference>
<comment type="similarity">
    <text evidence="2">Belongs to the YbaB/EbfC family.</text>
</comment>
<evidence type="ECO:0000313" key="5">
    <source>
        <dbReference type="Proteomes" id="UP000051589"/>
    </source>
</evidence>
<gene>
    <name evidence="4" type="ORF">FD13_GL001930</name>
</gene>
<feature type="compositionally biased region" description="Polar residues" evidence="3">
    <location>
        <begin position="25"/>
        <end position="34"/>
    </location>
</feature>
<dbReference type="Gene3D" id="3.30.1310.10">
    <property type="entry name" value="Nucleoid-associated protein YbaB-like domain"/>
    <property type="match status" value="1"/>
</dbReference>
<keyword evidence="2" id="KW-0963">Cytoplasm</keyword>
<dbReference type="PIRSF" id="PIRSF004555">
    <property type="entry name" value="UCP004555"/>
    <property type="match status" value="1"/>
</dbReference>
<evidence type="ECO:0000256" key="1">
    <source>
        <dbReference type="ARBA" id="ARBA00023125"/>
    </source>
</evidence>
<protein>
    <recommendedName>
        <fullName evidence="2">Nucleoid-associated protein FD13_GL001930</fullName>
    </recommendedName>
</protein>